<reference evidence="2 3" key="1">
    <citation type="submission" date="2018-11" db="EMBL/GenBank/DDBJ databases">
        <authorList>
            <consortium name="Pathogen Informatics"/>
        </authorList>
    </citation>
    <scope>NUCLEOTIDE SEQUENCE [LARGE SCALE GENOMIC DNA]</scope>
</reference>
<dbReference type="Proteomes" id="UP000271889">
    <property type="component" value="Unassembled WGS sequence"/>
</dbReference>
<accession>A0A3P6QHA1</accession>
<feature type="region of interest" description="Disordered" evidence="1">
    <location>
        <begin position="17"/>
        <end position="117"/>
    </location>
</feature>
<feature type="compositionally biased region" description="Low complexity" evidence="1">
    <location>
        <begin position="60"/>
        <end position="75"/>
    </location>
</feature>
<organism evidence="2 3">
    <name type="scientific">Cylicostephanus goldi</name>
    <name type="common">Nematode worm</name>
    <dbReference type="NCBI Taxonomy" id="71465"/>
    <lineage>
        <taxon>Eukaryota</taxon>
        <taxon>Metazoa</taxon>
        <taxon>Ecdysozoa</taxon>
        <taxon>Nematoda</taxon>
        <taxon>Chromadorea</taxon>
        <taxon>Rhabditida</taxon>
        <taxon>Rhabditina</taxon>
        <taxon>Rhabditomorpha</taxon>
        <taxon>Strongyloidea</taxon>
        <taxon>Strongylidae</taxon>
        <taxon>Cylicostephanus</taxon>
    </lineage>
</organism>
<dbReference type="AlphaFoldDB" id="A0A3P6QHA1"/>
<protein>
    <submittedName>
        <fullName evidence="2">Uncharacterized protein</fullName>
    </submittedName>
</protein>
<evidence type="ECO:0000256" key="1">
    <source>
        <dbReference type="SAM" id="MobiDB-lite"/>
    </source>
</evidence>
<keyword evidence="3" id="KW-1185">Reference proteome</keyword>
<evidence type="ECO:0000313" key="3">
    <source>
        <dbReference type="Proteomes" id="UP000271889"/>
    </source>
</evidence>
<feature type="compositionally biased region" description="Low complexity" evidence="1">
    <location>
        <begin position="17"/>
        <end position="28"/>
    </location>
</feature>
<sequence length="117" mass="11107">MSTLGPKSSDTACELVAGASEGSGAEGAPSDVGIRDGGTAEKTLSSDAPVSNEKPDARESAGASEGCSAEGAPSGIGILADGGTVEKTLPGIGPSVSEDFTDCTGCAAGSASDVAQE</sequence>
<proteinExistence type="predicted"/>
<dbReference type="EMBL" id="UYRV01003782">
    <property type="protein sequence ID" value="VDK50696.1"/>
    <property type="molecule type" value="Genomic_DNA"/>
</dbReference>
<evidence type="ECO:0000313" key="2">
    <source>
        <dbReference type="EMBL" id="VDK50696.1"/>
    </source>
</evidence>
<name>A0A3P6QHA1_CYLGO</name>
<gene>
    <name evidence="2" type="ORF">CGOC_LOCUS1848</name>
</gene>